<gene>
    <name evidence="6" type="ORF">GA0070623_1935</name>
</gene>
<feature type="compositionally biased region" description="Basic residues" evidence="4">
    <location>
        <begin position="272"/>
        <end position="283"/>
    </location>
</feature>
<dbReference type="RefSeq" id="WP_231932734.1">
    <property type="nucleotide sequence ID" value="NZ_LT607752.1"/>
</dbReference>
<evidence type="ECO:0000256" key="3">
    <source>
        <dbReference type="ARBA" id="ARBA00022840"/>
    </source>
</evidence>
<organism evidence="6 7">
    <name type="scientific">Micromonospora rifamycinica</name>
    <dbReference type="NCBI Taxonomy" id="291594"/>
    <lineage>
        <taxon>Bacteria</taxon>
        <taxon>Bacillati</taxon>
        <taxon>Actinomycetota</taxon>
        <taxon>Actinomycetes</taxon>
        <taxon>Micromonosporales</taxon>
        <taxon>Micromonosporaceae</taxon>
        <taxon>Micromonospora</taxon>
    </lineage>
</organism>
<dbReference type="CDD" id="cd03293">
    <property type="entry name" value="ABC_NrtD_SsuB_transporters"/>
    <property type="match status" value="1"/>
</dbReference>
<dbReference type="InterPro" id="IPR017871">
    <property type="entry name" value="ABC_transporter-like_CS"/>
</dbReference>
<evidence type="ECO:0000259" key="5">
    <source>
        <dbReference type="PROSITE" id="PS50893"/>
    </source>
</evidence>
<feature type="region of interest" description="Disordered" evidence="4">
    <location>
        <begin position="264"/>
        <end position="294"/>
    </location>
</feature>
<dbReference type="AlphaFoldDB" id="A0A1C5HZU9"/>
<name>A0A1C5HZU9_9ACTN</name>
<accession>A0A1C5HZU9</accession>
<evidence type="ECO:0000313" key="6">
    <source>
        <dbReference type="EMBL" id="SCG51495.1"/>
    </source>
</evidence>
<dbReference type="InterPro" id="IPR027417">
    <property type="entry name" value="P-loop_NTPase"/>
</dbReference>
<evidence type="ECO:0000313" key="7">
    <source>
        <dbReference type="Proteomes" id="UP000198226"/>
    </source>
</evidence>
<dbReference type="Gene3D" id="3.40.50.300">
    <property type="entry name" value="P-loop containing nucleotide triphosphate hydrolases"/>
    <property type="match status" value="1"/>
</dbReference>
<dbReference type="Proteomes" id="UP000198226">
    <property type="component" value="Chromosome I"/>
</dbReference>
<dbReference type="InterPro" id="IPR003593">
    <property type="entry name" value="AAA+_ATPase"/>
</dbReference>
<dbReference type="PANTHER" id="PTHR42788:SF13">
    <property type="entry name" value="ALIPHATIC SULFONATES IMPORT ATP-BINDING PROTEIN SSUB"/>
    <property type="match status" value="1"/>
</dbReference>
<proteinExistence type="predicted"/>
<keyword evidence="2" id="KW-0547">Nucleotide-binding</keyword>
<dbReference type="EMBL" id="LT607752">
    <property type="protein sequence ID" value="SCG51495.1"/>
    <property type="molecule type" value="Genomic_DNA"/>
</dbReference>
<feature type="compositionally biased region" description="Low complexity" evidence="4">
    <location>
        <begin position="284"/>
        <end position="294"/>
    </location>
</feature>
<dbReference type="Pfam" id="PF00005">
    <property type="entry name" value="ABC_tran"/>
    <property type="match status" value="1"/>
</dbReference>
<dbReference type="SUPFAM" id="SSF52540">
    <property type="entry name" value="P-loop containing nucleoside triphosphate hydrolases"/>
    <property type="match status" value="1"/>
</dbReference>
<dbReference type="InterPro" id="IPR003439">
    <property type="entry name" value="ABC_transporter-like_ATP-bd"/>
</dbReference>
<protein>
    <submittedName>
        <fullName evidence="6">NitT/TauT family transport system ATP-binding protein</fullName>
    </submittedName>
</protein>
<evidence type="ECO:0000256" key="1">
    <source>
        <dbReference type="ARBA" id="ARBA00022448"/>
    </source>
</evidence>
<dbReference type="GO" id="GO:0016887">
    <property type="term" value="F:ATP hydrolysis activity"/>
    <property type="evidence" value="ECO:0007669"/>
    <property type="project" value="InterPro"/>
</dbReference>
<keyword evidence="7" id="KW-1185">Reference proteome</keyword>
<evidence type="ECO:0000256" key="4">
    <source>
        <dbReference type="SAM" id="MobiDB-lite"/>
    </source>
</evidence>
<dbReference type="InterPro" id="IPR050166">
    <property type="entry name" value="ABC_transporter_ATP-bind"/>
</dbReference>
<keyword evidence="1" id="KW-0813">Transport</keyword>
<keyword evidence="3 6" id="KW-0067">ATP-binding</keyword>
<dbReference type="PROSITE" id="PS00211">
    <property type="entry name" value="ABC_TRANSPORTER_1"/>
    <property type="match status" value="1"/>
</dbReference>
<dbReference type="PANTHER" id="PTHR42788">
    <property type="entry name" value="TAURINE IMPORT ATP-BINDING PROTEIN-RELATED"/>
    <property type="match status" value="1"/>
</dbReference>
<dbReference type="SMART" id="SM00382">
    <property type="entry name" value="AAA"/>
    <property type="match status" value="1"/>
</dbReference>
<dbReference type="GO" id="GO:0005524">
    <property type="term" value="F:ATP binding"/>
    <property type="evidence" value="ECO:0007669"/>
    <property type="project" value="UniProtKB-KW"/>
</dbReference>
<dbReference type="PROSITE" id="PS50893">
    <property type="entry name" value="ABC_TRANSPORTER_2"/>
    <property type="match status" value="1"/>
</dbReference>
<evidence type="ECO:0000256" key="2">
    <source>
        <dbReference type="ARBA" id="ARBA00022741"/>
    </source>
</evidence>
<sequence>MSADKVLFDRVTRTFDVRAGRRAPTGAVTALDQLTLAVRPGEFLVVVGPSGCGKSTLLDLLGGLSRPTSGRVLVDGRPVTGPGLDRGIVFQQYALLPWRTAAGNVAFGLEAKGVPRAERADLVAQHLELVGLSGFAAHYPHELSGGMKQRVAIARSLAYDPDILLMDEPFAALDAQTRDALQDELVRIWQATGKTIVFITHGIDEAVYLGRRVAVMTSRPGRIKQVVDIELGDRGAVDDVRSSDAFRHHRHEIWTSLRAEVRAAQSTERRAGRPARPTRRRWPGRPAAPAGAPAAAVTAAPAGAPAAAEVPVPVAAAVGASTTGIEELSVG</sequence>
<reference evidence="7" key="1">
    <citation type="submission" date="2016-06" db="EMBL/GenBank/DDBJ databases">
        <authorList>
            <person name="Varghese N."/>
            <person name="Submissions Spin"/>
        </authorList>
    </citation>
    <scope>NUCLEOTIDE SEQUENCE [LARGE SCALE GENOMIC DNA]</scope>
    <source>
        <strain evidence="7">DSM 44983</strain>
    </source>
</reference>
<feature type="domain" description="ABC transporter" evidence="5">
    <location>
        <begin position="12"/>
        <end position="243"/>
    </location>
</feature>